<proteinExistence type="predicted"/>
<gene>
    <name evidence="1" type="ORF">A5672_06845</name>
</gene>
<dbReference type="Proteomes" id="UP000092086">
    <property type="component" value="Unassembled WGS sequence"/>
</dbReference>
<dbReference type="EMBL" id="LZIT01000006">
    <property type="protein sequence ID" value="OBG47465.1"/>
    <property type="molecule type" value="Genomic_DNA"/>
</dbReference>
<evidence type="ECO:0000313" key="2">
    <source>
        <dbReference type="Proteomes" id="UP000092086"/>
    </source>
</evidence>
<sequence>MIVTGAFLAEAASVVDNKLCVTGGVLSRFVVGPDREARFLLVVLTQSEADDSGARVRVEIWPPTGEEPLRLAYEMPGQAMVGEIGFAYFPVEVTLPVDGRWVIVVAGGPGVISLPLAVSD</sequence>
<dbReference type="AlphaFoldDB" id="A0ABD6P6A7"/>
<reference evidence="1 2" key="1">
    <citation type="submission" date="2016-06" db="EMBL/GenBank/DDBJ databases">
        <authorList>
            <person name="Sutton G."/>
            <person name="Brinkac L."/>
            <person name="Sanka R."/>
            <person name="Adams M."/>
            <person name="Lau E."/>
            <person name="Sam S."/>
            <person name="Sreng N."/>
            <person name="Him V."/>
            <person name="Kerleguer A."/>
            <person name="Cheng S."/>
        </authorList>
    </citation>
    <scope>NUCLEOTIDE SEQUENCE [LARGE SCALE GENOMIC DNA]</scope>
    <source>
        <strain evidence="1 2">E2978</strain>
    </source>
</reference>
<protein>
    <submittedName>
        <fullName evidence="1">Uncharacterized protein</fullName>
    </submittedName>
</protein>
<organism evidence="1 2">
    <name type="scientific">Mycobacterium alsense</name>
    <dbReference type="NCBI Taxonomy" id="324058"/>
    <lineage>
        <taxon>Bacteria</taxon>
        <taxon>Bacillati</taxon>
        <taxon>Actinomycetota</taxon>
        <taxon>Actinomycetes</taxon>
        <taxon>Mycobacteriales</taxon>
        <taxon>Mycobacteriaceae</taxon>
        <taxon>Mycobacterium</taxon>
    </lineage>
</organism>
<comment type="caution">
    <text evidence="1">The sequence shown here is derived from an EMBL/GenBank/DDBJ whole genome shotgun (WGS) entry which is preliminary data.</text>
</comment>
<evidence type="ECO:0000313" key="1">
    <source>
        <dbReference type="EMBL" id="OBG47465.1"/>
    </source>
</evidence>
<accession>A0ABD6P6A7</accession>
<name>A0ABD6P6A7_9MYCO</name>